<evidence type="ECO:0000256" key="7">
    <source>
        <dbReference type="ARBA" id="ARBA00023065"/>
    </source>
</evidence>
<evidence type="ECO:0000259" key="15">
    <source>
        <dbReference type="Pfam" id="PF07715"/>
    </source>
</evidence>
<dbReference type="SUPFAM" id="SSF49464">
    <property type="entry name" value="Carboxypeptidase regulatory domain-like"/>
    <property type="match status" value="1"/>
</dbReference>
<evidence type="ECO:0000256" key="10">
    <source>
        <dbReference type="ARBA" id="ARBA00023237"/>
    </source>
</evidence>
<keyword evidence="10 11" id="KW-0998">Cell outer membrane</keyword>
<evidence type="ECO:0000313" key="17">
    <source>
        <dbReference type="Proteomes" id="UP000316167"/>
    </source>
</evidence>
<dbReference type="InterPro" id="IPR000531">
    <property type="entry name" value="Beta-barrel_TonB"/>
</dbReference>
<feature type="domain" description="TonB-dependent receptor plug" evidence="15">
    <location>
        <begin position="115"/>
        <end position="229"/>
    </location>
</feature>
<evidence type="ECO:0000256" key="13">
    <source>
        <dbReference type="SAM" id="SignalP"/>
    </source>
</evidence>
<dbReference type="PANTHER" id="PTHR32552">
    <property type="entry name" value="FERRICHROME IRON RECEPTOR-RELATED"/>
    <property type="match status" value="1"/>
</dbReference>
<feature type="chain" id="PRO_5022044287" evidence="13">
    <location>
        <begin position="20"/>
        <end position="806"/>
    </location>
</feature>
<keyword evidence="8 12" id="KW-0798">TonB box</keyword>
<dbReference type="GO" id="GO:0006826">
    <property type="term" value="P:iron ion transport"/>
    <property type="evidence" value="ECO:0007669"/>
    <property type="project" value="UniProtKB-KW"/>
</dbReference>
<dbReference type="AlphaFoldDB" id="A0A562SI18"/>
<dbReference type="InterPro" id="IPR008969">
    <property type="entry name" value="CarboxyPept-like_regulatory"/>
</dbReference>
<dbReference type="RefSeq" id="WP_144887269.1">
    <property type="nucleotide sequence ID" value="NZ_VLLE01000005.1"/>
</dbReference>
<dbReference type="InterPro" id="IPR039426">
    <property type="entry name" value="TonB-dep_rcpt-like"/>
</dbReference>
<evidence type="ECO:0000256" key="1">
    <source>
        <dbReference type="ARBA" id="ARBA00004571"/>
    </source>
</evidence>
<dbReference type="Pfam" id="PF07715">
    <property type="entry name" value="Plug"/>
    <property type="match status" value="1"/>
</dbReference>
<dbReference type="InterPro" id="IPR036942">
    <property type="entry name" value="Beta-barrel_TonB_sf"/>
</dbReference>
<evidence type="ECO:0000256" key="8">
    <source>
        <dbReference type="ARBA" id="ARBA00023077"/>
    </source>
</evidence>
<dbReference type="GO" id="GO:0009279">
    <property type="term" value="C:cell outer membrane"/>
    <property type="evidence" value="ECO:0007669"/>
    <property type="project" value="UniProtKB-SubCell"/>
</dbReference>
<accession>A0A562SI18</accession>
<evidence type="ECO:0000313" key="16">
    <source>
        <dbReference type="EMBL" id="TWI80390.1"/>
    </source>
</evidence>
<dbReference type="InterPro" id="IPR037066">
    <property type="entry name" value="Plug_dom_sf"/>
</dbReference>
<dbReference type="Gene3D" id="2.40.170.20">
    <property type="entry name" value="TonB-dependent receptor, beta-barrel domain"/>
    <property type="match status" value="1"/>
</dbReference>
<keyword evidence="6" id="KW-0408">Iron</keyword>
<comment type="subcellular location">
    <subcellularLocation>
        <location evidence="1 11">Cell outer membrane</location>
        <topology evidence="1 11">Multi-pass membrane protein</topology>
    </subcellularLocation>
</comment>
<dbReference type="OrthoDB" id="9782587at2"/>
<keyword evidence="3 11" id="KW-1134">Transmembrane beta strand</keyword>
<evidence type="ECO:0000256" key="11">
    <source>
        <dbReference type="PROSITE-ProRule" id="PRU01360"/>
    </source>
</evidence>
<keyword evidence="5 11" id="KW-0812">Transmembrane</keyword>
<dbReference type="PANTHER" id="PTHR32552:SF81">
    <property type="entry name" value="TONB-DEPENDENT OUTER MEMBRANE RECEPTOR"/>
    <property type="match status" value="1"/>
</dbReference>
<dbReference type="Gene3D" id="2.170.130.10">
    <property type="entry name" value="TonB-dependent receptor, plug domain"/>
    <property type="match status" value="1"/>
</dbReference>
<dbReference type="Pfam" id="PF00593">
    <property type="entry name" value="TonB_dep_Rec_b-barrel"/>
    <property type="match status" value="1"/>
</dbReference>
<dbReference type="Proteomes" id="UP000316167">
    <property type="component" value="Unassembled WGS sequence"/>
</dbReference>
<name>A0A562SI18_9BACT</name>
<evidence type="ECO:0000256" key="2">
    <source>
        <dbReference type="ARBA" id="ARBA00022448"/>
    </source>
</evidence>
<dbReference type="Pfam" id="PF13715">
    <property type="entry name" value="CarbopepD_reg_2"/>
    <property type="match status" value="1"/>
</dbReference>
<keyword evidence="17" id="KW-1185">Reference proteome</keyword>
<feature type="domain" description="TonB-dependent receptor-like beta-barrel" evidence="14">
    <location>
        <begin position="308"/>
        <end position="769"/>
    </location>
</feature>
<keyword evidence="16" id="KW-0675">Receptor</keyword>
<evidence type="ECO:0000256" key="6">
    <source>
        <dbReference type="ARBA" id="ARBA00023004"/>
    </source>
</evidence>
<reference evidence="16 17" key="1">
    <citation type="journal article" date="2015" name="Stand. Genomic Sci.">
        <title>Genomic Encyclopedia of Bacterial and Archaeal Type Strains, Phase III: the genomes of soil and plant-associated and newly described type strains.</title>
        <authorList>
            <person name="Whitman W.B."/>
            <person name="Woyke T."/>
            <person name="Klenk H.P."/>
            <person name="Zhou Y."/>
            <person name="Lilburn T.G."/>
            <person name="Beck B.J."/>
            <person name="De Vos P."/>
            <person name="Vandamme P."/>
            <person name="Eisen J.A."/>
            <person name="Garrity G."/>
            <person name="Hugenholtz P."/>
            <person name="Kyrpides N.C."/>
        </authorList>
    </citation>
    <scope>NUCLEOTIDE SEQUENCE [LARGE SCALE GENOMIC DNA]</scope>
    <source>
        <strain evidence="16 17">CGMCC 1.7271</strain>
    </source>
</reference>
<evidence type="ECO:0000256" key="3">
    <source>
        <dbReference type="ARBA" id="ARBA00022452"/>
    </source>
</evidence>
<comment type="similarity">
    <text evidence="11 12">Belongs to the TonB-dependent receptor family.</text>
</comment>
<dbReference type="InterPro" id="IPR012910">
    <property type="entry name" value="Plug_dom"/>
</dbReference>
<proteinExistence type="inferred from homology"/>
<comment type="caution">
    <text evidence="16">The sequence shown here is derived from an EMBL/GenBank/DDBJ whole genome shotgun (WGS) entry which is preliminary data.</text>
</comment>
<evidence type="ECO:0000256" key="4">
    <source>
        <dbReference type="ARBA" id="ARBA00022496"/>
    </source>
</evidence>
<evidence type="ECO:0000256" key="5">
    <source>
        <dbReference type="ARBA" id="ARBA00022692"/>
    </source>
</evidence>
<dbReference type="Gene3D" id="2.60.40.1120">
    <property type="entry name" value="Carboxypeptidase-like, regulatory domain"/>
    <property type="match status" value="1"/>
</dbReference>
<gene>
    <name evidence="16" type="ORF">IQ13_3067</name>
</gene>
<keyword evidence="2 11" id="KW-0813">Transport</keyword>
<keyword evidence="4" id="KW-0410">Iron transport</keyword>
<keyword evidence="7" id="KW-0406">Ion transport</keyword>
<keyword evidence="13" id="KW-0732">Signal</keyword>
<evidence type="ECO:0000256" key="12">
    <source>
        <dbReference type="RuleBase" id="RU003357"/>
    </source>
</evidence>
<dbReference type="SUPFAM" id="SSF56935">
    <property type="entry name" value="Porins"/>
    <property type="match status" value="1"/>
</dbReference>
<keyword evidence="9 11" id="KW-0472">Membrane</keyword>
<dbReference type="EMBL" id="VLLE01000005">
    <property type="protein sequence ID" value="TWI80390.1"/>
    <property type="molecule type" value="Genomic_DNA"/>
</dbReference>
<dbReference type="PROSITE" id="PS52016">
    <property type="entry name" value="TONB_DEPENDENT_REC_3"/>
    <property type="match status" value="1"/>
</dbReference>
<protein>
    <submittedName>
        <fullName evidence="16">Iron complex outermembrane receptor protein</fullName>
    </submittedName>
</protein>
<organism evidence="16 17">
    <name type="scientific">Lacibacter cauensis</name>
    <dbReference type="NCBI Taxonomy" id="510947"/>
    <lineage>
        <taxon>Bacteria</taxon>
        <taxon>Pseudomonadati</taxon>
        <taxon>Bacteroidota</taxon>
        <taxon>Chitinophagia</taxon>
        <taxon>Chitinophagales</taxon>
        <taxon>Chitinophagaceae</taxon>
        <taxon>Lacibacter</taxon>
    </lineage>
</organism>
<evidence type="ECO:0000259" key="14">
    <source>
        <dbReference type="Pfam" id="PF00593"/>
    </source>
</evidence>
<feature type="signal peptide" evidence="13">
    <location>
        <begin position="1"/>
        <end position="19"/>
    </location>
</feature>
<sequence>MKQFSFLLFAVLFSVTLFAQSSLKGKVVDVISGKPLAGASVSFVGAVVTADKDGRFQVNCSKTSRITISFVGYESFHQLIKNCDAELVVELKPAGIALQEVEISAASGNKSILYQPASIAKLTAVELKRGTGLFLDDAIQTNVPGVTMNRRTVGGGQQLNIRGYGNGSRGTRGISSNFDGQGYKVYLNGIPVTDAEGITTFDDIDFGSVGNVEIVKGSAGSLYGLAIAGAVNLRTTKAEKNKTSLSQEVMIGNYGLQRYTTQLQVGKEKTSLLVNYGKQKSDGFSIHNKSKKDFANVIGDFQLNEKQSLSTYVGYSNSYDERLGELTLTQWQNNDYSGNPEYIKRNAHSNVVTFRSGVAHTYNFNSNISNSTAVFGTGFSSNVSSAGGWTDKNTINYGLRSVFDTRFPLANGVALNGVTGVELQRQDGQTVGYNMKADPNDPNPGTWTYGVSRYWVVNANTSNAFVMSKTGSLFTQWTFVLPKDFSVTAGIGVSDMKIRLDDRFNPALATRPARYEKAYTGMASPQVSINKVFNKELSVYATYSKAYKAPVSSYFYITTPAVTTPATPATGRVNETLKPEIGSQYEVGSKGQTLHGRLVYELALFYATFANKMTAVAVQSPANANTTLYSYMVNGGKQLHKGLEALVKYTVVQSNTGFFNIVRPFANLAYSDFTYAKGFTIQKSVTQTEDYSGKAVGGVAKITANIGVDVQMKYGLYANVTYNYKDKMPITSLNDYYAPAYNLLNGKIGVRQNLGNHFEVEAYAGATNLTNTKYYLMVFVNQLPDAYIPAPKTTNFFGGINLKYNF</sequence>
<evidence type="ECO:0000256" key="9">
    <source>
        <dbReference type="ARBA" id="ARBA00023136"/>
    </source>
</evidence>